<evidence type="ECO:0000313" key="1">
    <source>
        <dbReference type="EMBL" id="MFM0515860.1"/>
    </source>
</evidence>
<dbReference type="InterPro" id="IPR049723">
    <property type="entry name" value="BPSL0761-like"/>
</dbReference>
<dbReference type="EMBL" id="JAQQDB010000001">
    <property type="protein sequence ID" value="MFM0515860.1"/>
    <property type="molecule type" value="Genomic_DNA"/>
</dbReference>
<name>A0ABW9CEN7_9BURK</name>
<organism evidence="1 2">
    <name type="scientific">Caballeronia jiangsuensis</name>
    <dbReference type="NCBI Taxonomy" id="1458357"/>
    <lineage>
        <taxon>Bacteria</taxon>
        <taxon>Pseudomonadati</taxon>
        <taxon>Pseudomonadota</taxon>
        <taxon>Betaproteobacteria</taxon>
        <taxon>Burkholderiales</taxon>
        <taxon>Burkholderiaceae</taxon>
        <taxon>Caballeronia</taxon>
    </lineage>
</organism>
<dbReference type="NCBIfam" id="NF041728">
    <property type="entry name" value="BPSL0761_fam"/>
    <property type="match status" value="1"/>
</dbReference>
<gene>
    <name evidence="1" type="ORF">PQR08_00400</name>
</gene>
<accession>A0ABW9CEN7</accession>
<dbReference type="RefSeq" id="WP_250486910.1">
    <property type="nucleotide sequence ID" value="NZ_JAQQDB010000001.1"/>
</dbReference>
<sequence>MTHPQQREKALADARRFLEALYESEQPLMWDLVRTVAMNVLRHYPRDDGIAEPAAGETPVLPSVLVAGTPCPQIDSARVGKATALSPVSDLPPPVSPHLLQAYSLLLSPQWRGMPPILSALHALDCICLCCIALAAPMGLAVDALDDVDKEVAQATMSAAKMPLDDIDKVLAVVGWCYSPGAPEALPCEQFVLWDIAERMYLRALACAAGHRNDGGSRGHNLAR</sequence>
<keyword evidence="2" id="KW-1185">Reference proteome</keyword>
<reference evidence="1 2" key="1">
    <citation type="journal article" date="2024" name="Chem. Sci.">
        <title>Discovery of megapolipeptins by genome mining of a Burkholderiales bacteria collection.</title>
        <authorList>
            <person name="Paulo B.S."/>
            <person name="Recchia M.J.J."/>
            <person name="Lee S."/>
            <person name="Fergusson C.H."/>
            <person name="Romanowski S.B."/>
            <person name="Hernandez A."/>
            <person name="Krull N."/>
            <person name="Liu D.Y."/>
            <person name="Cavanagh H."/>
            <person name="Bos A."/>
            <person name="Gray C.A."/>
            <person name="Murphy B.T."/>
            <person name="Linington R.G."/>
            <person name="Eustaquio A.S."/>
        </authorList>
    </citation>
    <scope>NUCLEOTIDE SEQUENCE [LARGE SCALE GENOMIC DNA]</scope>
    <source>
        <strain evidence="1 2">RL17-374-BIF-D</strain>
    </source>
</reference>
<protein>
    <submittedName>
        <fullName evidence="1">Uncharacterized protein</fullName>
    </submittedName>
</protein>
<evidence type="ECO:0000313" key="2">
    <source>
        <dbReference type="Proteomes" id="UP001629462"/>
    </source>
</evidence>
<comment type="caution">
    <text evidence="1">The sequence shown here is derived from an EMBL/GenBank/DDBJ whole genome shotgun (WGS) entry which is preliminary data.</text>
</comment>
<proteinExistence type="predicted"/>
<dbReference type="Proteomes" id="UP001629462">
    <property type="component" value="Unassembled WGS sequence"/>
</dbReference>